<dbReference type="Gene3D" id="1.20.58.1040">
    <property type="match status" value="1"/>
</dbReference>
<dbReference type="PANTHER" id="PTHR31044:SF121">
    <property type="entry name" value="X8 DOMAIN-CONTAINING PROTEIN"/>
    <property type="match status" value="1"/>
</dbReference>
<feature type="signal peptide" evidence="5">
    <location>
        <begin position="1"/>
        <end position="23"/>
    </location>
</feature>
<feature type="chain" id="PRO_5043347923" description="X8 domain-containing protein" evidence="5">
    <location>
        <begin position="24"/>
        <end position="146"/>
    </location>
</feature>
<evidence type="ECO:0000259" key="6">
    <source>
        <dbReference type="SMART" id="SM00768"/>
    </source>
</evidence>
<dbReference type="GO" id="GO:0009506">
    <property type="term" value="C:plasmodesma"/>
    <property type="evidence" value="ECO:0007669"/>
    <property type="project" value="UniProtKB-ARBA"/>
</dbReference>
<name>A0AAV0IWR7_9ROSI</name>
<dbReference type="Pfam" id="PF07983">
    <property type="entry name" value="X8"/>
    <property type="match status" value="1"/>
</dbReference>
<evidence type="ECO:0000256" key="1">
    <source>
        <dbReference type="ARBA" id="ARBA00004609"/>
    </source>
</evidence>
<dbReference type="InterPro" id="IPR012946">
    <property type="entry name" value="X8"/>
</dbReference>
<dbReference type="GO" id="GO:0098552">
    <property type="term" value="C:side of membrane"/>
    <property type="evidence" value="ECO:0007669"/>
    <property type="project" value="UniProtKB-KW"/>
</dbReference>
<evidence type="ECO:0000256" key="4">
    <source>
        <dbReference type="ARBA" id="ARBA00023157"/>
    </source>
</evidence>
<gene>
    <name evidence="7" type="ORF">LITE_LOCUS11404</name>
</gene>
<accession>A0AAV0IWR7</accession>
<dbReference type="FunFam" id="1.20.58.1040:FF:000003">
    <property type="entry name" value="glucan endo-1,3-beta-glucosidase 7"/>
    <property type="match status" value="1"/>
</dbReference>
<dbReference type="GO" id="GO:0005886">
    <property type="term" value="C:plasma membrane"/>
    <property type="evidence" value="ECO:0007669"/>
    <property type="project" value="UniProtKB-SubCell"/>
</dbReference>
<organism evidence="7 8">
    <name type="scientific">Linum tenue</name>
    <dbReference type="NCBI Taxonomy" id="586396"/>
    <lineage>
        <taxon>Eukaryota</taxon>
        <taxon>Viridiplantae</taxon>
        <taxon>Streptophyta</taxon>
        <taxon>Embryophyta</taxon>
        <taxon>Tracheophyta</taxon>
        <taxon>Spermatophyta</taxon>
        <taxon>Magnoliopsida</taxon>
        <taxon>eudicotyledons</taxon>
        <taxon>Gunneridae</taxon>
        <taxon>Pentapetalae</taxon>
        <taxon>rosids</taxon>
        <taxon>fabids</taxon>
        <taxon>Malpighiales</taxon>
        <taxon>Linaceae</taxon>
        <taxon>Linum</taxon>
    </lineage>
</organism>
<dbReference type="PANTHER" id="PTHR31044">
    <property type="entry name" value="BETA-1,3 GLUCANASE"/>
    <property type="match status" value="1"/>
</dbReference>
<dbReference type="AlphaFoldDB" id="A0AAV0IWR7"/>
<evidence type="ECO:0000256" key="3">
    <source>
        <dbReference type="ARBA" id="ARBA00022729"/>
    </source>
</evidence>
<dbReference type="SMART" id="SM00768">
    <property type="entry name" value="X8"/>
    <property type="match status" value="1"/>
</dbReference>
<keyword evidence="4" id="KW-1015">Disulfide bond</keyword>
<keyword evidence="2" id="KW-0336">GPI-anchor</keyword>
<sequence>MKGVCLSLFVALVFFQAFNLANGQARLFWCVPLPGVPDAQLQANLDYACGRPDVDCGPIQPGGACYEPNTVASHAAFAMNLYYQIHGTRADCDFSGTANFTNTDPSVMVLASTLTQLEENYDPSCLILKFPSVLFVIKHEYQFITS</sequence>
<comment type="subcellular location">
    <subcellularLocation>
        <location evidence="1">Cell membrane</location>
        <topology evidence="1">Lipid-anchor</topology>
        <topology evidence="1">GPI-anchor</topology>
    </subcellularLocation>
</comment>
<dbReference type="InterPro" id="IPR044788">
    <property type="entry name" value="X8_dom_prot"/>
</dbReference>
<protein>
    <recommendedName>
        <fullName evidence="6">X8 domain-containing protein</fullName>
    </recommendedName>
</protein>
<keyword evidence="3 5" id="KW-0732">Signal</keyword>
<keyword evidence="2" id="KW-0325">Glycoprotein</keyword>
<evidence type="ECO:0000256" key="2">
    <source>
        <dbReference type="ARBA" id="ARBA00022622"/>
    </source>
</evidence>
<keyword evidence="2" id="KW-0472">Membrane</keyword>
<evidence type="ECO:0000313" key="8">
    <source>
        <dbReference type="Proteomes" id="UP001154282"/>
    </source>
</evidence>
<keyword evidence="2" id="KW-0449">Lipoprotein</keyword>
<reference evidence="7" key="1">
    <citation type="submission" date="2022-08" db="EMBL/GenBank/DDBJ databases">
        <authorList>
            <person name="Gutierrez-Valencia J."/>
        </authorList>
    </citation>
    <scope>NUCLEOTIDE SEQUENCE</scope>
</reference>
<keyword evidence="8" id="KW-1185">Reference proteome</keyword>
<dbReference type="Proteomes" id="UP001154282">
    <property type="component" value="Unassembled WGS sequence"/>
</dbReference>
<dbReference type="EMBL" id="CAMGYJ010000004">
    <property type="protein sequence ID" value="CAI0401937.1"/>
    <property type="molecule type" value="Genomic_DNA"/>
</dbReference>
<comment type="caution">
    <text evidence="7">The sequence shown here is derived from an EMBL/GenBank/DDBJ whole genome shotgun (WGS) entry which is preliminary data.</text>
</comment>
<feature type="domain" description="X8" evidence="6">
    <location>
        <begin position="28"/>
        <end position="127"/>
    </location>
</feature>
<evidence type="ECO:0000256" key="5">
    <source>
        <dbReference type="SAM" id="SignalP"/>
    </source>
</evidence>
<evidence type="ECO:0000313" key="7">
    <source>
        <dbReference type="EMBL" id="CAI0401937.1"/>
    </source>
</evidence>
<proteinExistence type="predicted"/>